<dbReference type="SUPFAM" id="SSF101386">
    <property type="entry name" value="all-alpha NTP pyrophosphatases"/>
    <property type="match status" value="1"/>
</dbReference>
<organism evidence="1 2">
    <name type="scientific">Actinomadura rubrisoli</name>
    <dbReference type="NCBI Taxonomy" id="2530368"/>
    <lineage>
        <taxon>Bacteria</taxon>
        <taxon>Bacillati</taxon>
        <taxon>Actinomycetota</taxon>
        <taxon>Actinomycetes</taxon>
        <taxon>Streptosporangiales</taxon>
        <taxon>Thermomonosporaceae</taxon>
        <taxon>Actinomadura</taxon>
    </lineage>
</organism>
<protein>
    <recommendedName>
        <fullName evidence="3">NTP pyrophosphohydrolase MazG putative catalytic core domain-containing protein</fullName>
    </recommendedName>
</protein>
<accession>A0A4R5AS21</accession>
<dbReference type="OrthoDB" id="9791898at2"/>
<dbReference type="RefSeq" id="WP_131899884.1">
    <property type="nucleotide sequence ID" value="NZ_SMKU01000228.1"/>
</dbReference>
<evidence type="ECO:0000313" key="1">
    <source>
        <dbReference type="EMBL" id="TDD75065.1"/>
    </source>
</evidence>
<sequence length="205" mass="22235">MEPLRFGASLRDVQDYVIRLEDARGFSGRSAADQSLKLVEELGEACRAVGKLQGQPTDPTGRVNDLGAEAVDALLMLVAVINRFDIDLQRAYADQLARQHLHGQRTAPPAVTSLRDLQDYVAKRDAECGQWPVEIRSLLLVAQIGRLCSAVAVTSIAPAAGNAAELGAAATEGLTLLASVVTGYGIDLEDAFRRKEKHNDTREWR</sequence>
<dbReference type="PANTHER" id="PTHR42702">
    <property type="entry name" value="NUCLEOTIDE PYROPHOSPHOHYDROLASE"/>
    <property type="match status" value="1"/>
</dbReference>
<dbReference type="Proteomes" id="UP000294513">
    <property type="component" value="Unassembled WGS sequence"/>
</dbReference>
<evidence type="ECO:0000313" key="2">
    <source>
        <dbReference type="Proteomes" id="UP000294513"/>
    </source>
</evidence>
<dbReference type="PANTHER" id="PTHR42702:SF1">
    <property type="entry name" value="REGULATORY PROTEIN FOR BETA-LACTAMASE"/>
    <property type="match status" value="1"/>
</dbReference>
<comment type="caution">
    <text evidence="1">The sequence shown here is derived from an EMBL/GenBank/DDBJ whole genome shotgun (WGS) entry which is preliminary data.</text>
</comment>
<reference evidence="1 2" key="1">
    <citation type="submission" date="2019-03" db="EMBL/GenBank/DDBJ databases">
        <title>Draft genome sequences of novel Actinobacteria.</title>
        <authorList>
            <person name="Sahin N."/>
            <person name="Ay H."/>
            <person name="Saygin H."/>
        </authorList>
    </citation>
    <scope>NUCLEOTIDE SEQUENCE [LARGE SCALE GENOMIC DNA]</scope>
    <source>
        <strain evidence="1 2">H3C3</strain>
    </source>
</reference>
<evidence type="ECO:0008006" key="3">
    <source>
        <dbReference type="Google" id="ProtNLM"/>
    </source>
</evidence>
<name>A0A4R5AS21_9ACTN</name>
<keyword evidence="2" id="KW-1185">Reference proteome</keyword>
<dbReference type="Gene3D" id="1.10.287.1080">
    <property type="entry name" value="MazG-like"/>
    <property type="match status" value="1"/>
</dbReference>
<dbReference type="AlphaFoldDB" id="A0A4R5AS21"/>
<proteinExistence type="predicted"/>
<dbReference type="EMBL" id="SMKU01000228">
    <property type="protein sequence ID" value="TDD75065.1"/>
    <property type="molecule type" value="Genomic_DNA"/>
</dbReference>
<gene>
    <name evidence="1" type="ORF">E1298_31905</name>
</gene>